<dbReference type="CDD" id="cd06261">
    <property type="entry name" value="TM_PBP2"/>
    <property type="match status" value="1"/>
</dbReference>
<feature type="transmembrane region" description="Helical" evidence="7">
    <location>
        <begin position="15"/>
        <end position="37"/>
    </location>
</feature>
<evidence type="ECO:0000259" key="8">
    <source>
        <dbReference type="PROSITE" id="PS50928"/>
    </source>
</evidence>
<evidence type="ECO:0000256" key="5">
    <source>
        <dbReference type="ARBA" id="ARBA00022989"/>
    </source>
</evidence>
<keyword evidence="3" id="KW-1003">Cell membrane</keyword>
<keyword evidence="5 7" id="KW-1133">Transmembrane helix</keyword>
<dbReference type="SUPFAM" id="SSF161098">
    <property type="entry name" value="MetI-like"/>
    <property type="match status" value="1"/>
</dbReference>
<evidence type="ECO:0000256" key="1">
    <source>
        <dbReference type="ARBA" id="ARBA00004651"/>
    </source>
</evidence>
<evidence type="ECO:0000256" key="7">
    <source>
        <dbReference type="RuleBase" id="RU363032"/>
    </source>
</evidence>
<dbReference type="Pfam" id="PF00528">
    <property type="entry name" value="BPD_transp_1"/>
    <property type="match status" value="1"/>
</dbReference>
<organism evidence="9 10">
    <name type="scientific">Kribbella solani</name>
    <dbReference type="NCBI Taxonomy" id="236067"/>
    <lineage>
        <taxon>Bacteria</taxon>
        <taxon>Bacillati</taxon>
        <taxon>Actinomycetota</taxon>
        <taxon>Actinomycetes</taxon>
        <taxon>Propionibacteriales</taxon>
        <taxon>Kribbellaceae</taxon>
        <taxon>Kribbella</taxon>
    </lineage>
</organism>
<keyword evidence="4 7" id="KW-0812">Transmembrane</keyword>
<gene>
    <name evidence="9" type="ORF">HDA44_006224</name>
</gene>
<feature type="domain" description="ABC transmembrane type-1" evidence="8">
    <location>
        <begin position="81"/>
        <end position="273"/>
    </location>
</feature>
<feature type="transmembrane region" description="Helical" evidence="7">
    <location>
        <begin position="149"/>
        <end position="170"/>
    </location>
</feature>
<sequence length="288" mass="31738">MSTAVLPADRIRGHFWVVVVGIVLAVFAAYFLMPLWWLSVTATKLQGDFATTNGFWFSGFHLMENLRALFGYDHGIFARWLLNSALYAGVGALIGTVLSSMAGYYLAKFSFRGRRFLFSLILGAVMVPAAVLALPLFLVFSKAHLVDTYWAVLLPSIVSPFGVYISRIFADSSVPTEIIEAARVDGAGEFRIFATIAQRLMLPGLATVYLFGFVAIWNNFFLPLLMLQSQDLYPATFGLFAWKGQSQLDPHVQLLVVIGSFVSTAPLIGAFLALQRYWRAGLTLGAVD</sequence>
<comment type="subcellular location">
    <subcellularLocation>
        <location evidence="1 7">Cell membrane</location>
        <topology evidence="1 7">Multi-pass membrane protein</topology>
    </subcellularLocation>
</comment>
<name>A0A841DWB9_9ACTN</name>
<dbReference type="Gene3D" id="1.10.3720.10">
    <property type="entry name" value="MetI-like"/>
    <property type="match status" value="1"/>
</dbReference>
<feature type="transmembrane region" description="Helical" evidence="7">
    <location>
        <begin position="85"/>
        <end position="107"/>
    </location>
</feature>
<evidence type="ECO:0000313" key="10">
    <source>
        <dbReference type="Proteomes" id="UP000558997"/>
    </source>
</evidence>
<dbReference type="GO" id="GO:0005886">
    <property type="term" value="C:plasma membrane"/>
    <property type="evidence" value="ECO:0007669"/>
    <property type="project" value="UniProtKB-SubCell"/>
</dbReference>
<dbReference type="PROSITE" id="PS50928">
    <property type="entry name" value="ABC_TM1"/>
    <property type="match status" value="1"/>
</dbReference>
<dbReference type="RefSeq" id="WP_184840446.1">
    <property type="nucleotide sequence ID" value="NZ_BAAAVN010000002.1"/>
</dbReference>
<feature type="transmembrane region" description="Helical" evidence="7">
    <location>
        <begin position="200"/>
        <end position="220"/>
    </location>
</feature>
<dbReference type="PANTHER" id="PTHR43744:SF12">
    <property type="entry name" value="ABC TRANSPORTER PERMEASE PROTEIN MG189-RELATED"/>
    <property type="match status" value="1"/>
</dbReference>
<proteinExistence type="inferred from homology"/>
<evidence type="ECO:0000256" key="6">
    <source>
        <dbReference type="ARBA" id="ARBA00023136"/>
    </source>
</evidence>
<keyword evidence="2 7" id="KW-0813">Transport</keyword>
<dbReference type="Proteomes" id="UP000558997">
    <property type="component" value="Unassembled WGS sequence"/>
</dbReference>
<dbReference type="EMBL" id="JACHNF010000001">
    <property type="protein sequence ID" value="MBB5982883.1"/>
    <property type="molecule type" value="Genomic_DNA"/>
</dbReference>
<keyword evidence="6 7" id="KW-0472">Membrane</keyword>
<dbReference type="AlphaFoldDB" id="A0A841DWB9"/>
<evidence type="ECO:0000313" key="9">
    <source>
        <dbReference type="EMBL" id="MBB5982883.1"/>
    </source>
</evidence>
<evidence type="ECO:0000256" key="4">
    <source>
        <dbReference type="ARBA" id="ARBA00022692"/>
    </source>
</evidence>
<dbReference type="InterPro" id="IPR000515">
    <property type="entry name" value="MetI-like"/>
</dbReference>
<reference evidence="9 10" key="1">
    <citation type="submission" date="2020-08" db="EMBL/GenBank/DDBJ databases">
        <title>Sequencing the genomes of 1000 actinobacteria strains.</title>
        <authorList>
            <person name="Klenk H.-P."/>
        </authorList>
    </citation>
    <scope>NUCLEOTIDE SEQUENCE [LARGE SCALE GENOMIC DNA]</scope>
    <source>
        <strain evidence="9 10">DSM 17294</strain>
    </source>
</reference>
<dbReference type="GO" id="GO:0055085">
    <property type="term" value="P:transmembrane transport"/>
    <property type="evidence" value="ECO:0007669"/>
    <property type="project" value="InterPro"/>
</dbReference>
<feature type="transmembrane region" description="Helical" evidence="7">
    <location>
        <begin position="116"/>
        <end position="137"/>
    </location>
</feature>
<comment type="similarity">
    <text evidence="7">Belongs to the binding-protein-dependent transport system permease family.</text>
</comment>
<comment type="caution">
    <text evidence="9">The sequence shown here is derived from an EMBL/GenBank/DDBJ whole genome shotgun (WGS) entry which is preliminary data.</text>
</comment>
<evidence type="ECO:0000256" key="2">
    <source>
        <dbReference type="ARBA" id="ARBA00022448"/>
    </source>
</evidence>
<evidence type="ECO:0000256" key="3">
    <source>
        <dbReference type="ARBA" id="ARBA00022475"/>
    </source>
</evidence>
<dbReference type="InterPro" id="IPR035906">
    <property type="entry name" value="MetI-like_sf"/>
</dbReference>
<protein>
    <submittedName>
        <fullName evidence="9">Multiple sugar transport system permease protein</fullName>
    </submittedName>
</protein>
<dbReference type="PANTHER" id="PTHR43744">
    <property type="entry name" value="ABC TRANSPORTER PERMEASE PROTEIN MG189-RELATED-RELATED"/>
    <property type="match status" value="1"/>
</dbReference>
<keyword evidence="9" id="KW-0762">Sugar transport</keyword>
<keyword evidence="10" id="KW-1185">Reference proteome</keyword>
<accession>A0A841DWB9</accession>
<feature type="transmembrane region" description="Helical" evidence="7">
    <location>
        <begin position="252"/>
        <end position="274"/>
    </location>
</feature>